<evidence type="ECO:0000313" key="3">
    <source>
        <dbReference type="Proteomes" id="UP000257139"/>
    </source>
</evidence>
<proteinExistence type="predicted"/>
<dbReference type="AlphaFoldDB" id="A0A7Z7NMP6"/>
<dbReference type="EMBL" id="LT978514">
    <property type="protein sequence ID" value="SPC21159.1"/>
    <property type="molecule type" value="Genomic_DNA"/>
</dbReference>
<gene>
    <name evidence="2" type="ORF">CBM2594_B10263</name>
</gene>
<reference evidence="2 3" key="1">
    <citation type="submission" date="2018-01" db="EMBL/GenBank/DDBJ databases">
        <authorList>
            <person name="Clerissi C."/>
        </authorList>
    </citation>
    <scope>NUCLEOTIDE SEQUENCE [LARGE SCALE GENOMIC DNA]</scope>
    <source>
        <strain evidence="2">Cupriavidus taiwanensis STM 6021</strain>
    </source>
</reference>
<protein>
    <submittedName>
        <fullName evidence="2">Uncharacterized protein</fullName>
    </submittedName>
</protein>
<evidence type="ECO:0000313" key="2">
    <source>
        <dbReference type="EMBL" id="SPC21159.1"/>
    </source>
</evidence>
<accession>A0A7Z7NMP6</accession>
<feature type="region of interest" description="Disordered" evidence="1">
    <location>
        <begin position="36"/>
        <end position="73"/>
    </location>
</feature>
<organism evidence="2 3">
    <name type="scientific">Cupriavidus taiwanensis</name>
    <dbReference type="NCBI Taxonomy" id="164546"/>
    <lineage>
        <taxon>Bacteria</taxon>
        <taxon>Pseudomonadati</taxon>
        <taxon>Pseudomonadota</taxon>
        <taxon>Betaproteobacteria</taxon>
        <taxon>Burkholderiales</taxon>
        <taxon>Burkholderiaceae</taxon>
        <taxon>Cupriavidus</taxon>
    </lineage>
</organism>
<evidence type="ECO:0000256" key="1">
    <source>
        <dbReference type="SAM" id="MobiDB-lite"/>
    </source>
</evidence>
<dbReference type="Proteomes" id="UP000257139">
    <property type="component" value="Chromosome CBM2594_b"/>
</dbReference>
<name>A0A7Z7NMP6_9BURK</name>
<sequence>MPSAVPDGPPLSVWRLCSASLPLMPGLEAAEDTLEPTQAGAAPQRTQAAEVAAGGRSTTSERTRGRTTSAVPA</sequence>